<reference evidence="4 5" key="1">
    <citation type="journal article" date="2018" name="Arch. Microbiol.">
        <title>New insights into the metabolic potential of the phototrophic purple bacterium Rhodopila globiformis DSM 161(T) from its draft genome sequence and evidence for a vanadium-dependent nitrogenase.</title>
        <authorList>
            <person name="Imhoff J.F."/>
            <person name="Rahn T."/>
            <person name="Kunzel S."/>
            <person name="Neulinger S.C."/>
        </authorList>
    </citation>
    <scope>NUCLEOTIDE SEQUENCE [LARGE SCALE GENOMIC DNA]</scope>
    <source>
        <strain evidence="4 5">DSM 161</strain>
    </source>
</reference>
<evidence type="ECO:0000256" key="2">
    <source>
        <dbReference type="SAM" id="MobiDB-lite"/>
    </source>
</evidence>
<name>A0A2S6NMI5_RHOGL</name>
<organism evidence="4 5">
    <name type="scientific">Rhodopila globiformis</name>
    <name type="common">Rhodopseudomonas globiformis</name>
    <dbReference type="NCBI Taxonomy" id="1071"/>
    <lineage>
        <taxon>Bacteria</taxon>
        <taxon>Pseudomonadati</taxon>
        <taxon>Pseudomonadota</taxon>
        <taxon>Alphaproteobacteria</taxon>
        <taxon>Acetobacterales</taxon>
        <taxon>Acetobacteraceae</taxon>
        <taxon>Rhodopila</taxon>
    </lineage>
</organism>
<protein>
    <recommendedName>
        <fullName evidence="3">Solute-binding protein family 3/N-terminal domain-containing protein</fullName>
    </recommendedName>
</protein>
<comment type="caution">
    <text evidence="4">The sequence shown here is derived from an EMBL/GenBank/DDBJ whole genome shotgun (WGS) entry which is preliminary data.</text>
</comment>
<dbReference type="EMBL" id="NHRY01000050">
    <property type="protein sequence ID" value="PPQ37191.1"/>
    <property type="molecule type" value="Genomic_DNA"/>
</dbReference>
<evidence type="ECO:0000259" key="3">
    <source>
        <dbReference type="SMART" id="SM00062"/>
    </source>
</evidence>
<keyword evidence="1" id="KW-0732">Signal</keyword>
<dbReference type="InterPro" id="IPR001638">
    <property type="entry name" value="Solute-binding_3/MltF_N"/>
</dbReference>
<dbReference type="PANTHER" id="PTHR35936:SF17">
    <property type="entry name" value="ARGININE-BINDING EXTRACELLULAR PROTEIN ARTP"/>
    <property type="match status" value="1"/>
</dbReference>
<gene>
    <name evidence="4" type="ORF">CCS01_03730</name>
</gene>
<proteinExistence type="predicted"/>
<dbReference type="Gene3D" id="3.40.190.10">
    <property type="entry name" value="Periplasmic binding protein-like II"/>
    <property type="match status" value="3"/>
</dbReference>
<dbReference type="SUPFAM" id="SSF53850">
    <property type="entry name" value="Periplasmic binding protein-like II"/>
    <property type="match status" value="1"/>
</dbReference>
<evidence type="ECO:0000313" key="4">
    <source>
        <dbReference type="EMBL" id="PPQ37191.1"/>
    </source>
</evidence>
<accession>A0A2S6NMI5</accession>
<feature type="compositionally biased region" description="Basic and acidic residues" evidence="2">
    <location>
        <begin position="1"/>
        <end position="12"/>
    </location>
</feature>
<feature type="domain" description="Solute-binding protein family 3/N-terminal" evidence="3">
    <location>
        <begin position="51"/>
        <end position="308"/>
    </location>
</feature>
<keyword evidence="5" id="KW-1185">Reference proteome</keyword>
<sequence length="332" mass="35174">MEGHPASGRDRGGLGLCPDRGSGAEMKPPIALLLAMLLAGSAGARAAGRPDLTVCLQTRNPPLSFRTDDKPAGFDLALSRAIADRLDRGLQIQWFVSRDDPDANPAKEANALLSDGHCQLVAEYPLTAGALARPLSPTGKLPPFDGAKPDDRKRWVKLGALMPTQPYRFDTLTVVLGKSHADRPVRKLADLDGLRIGVQTATLADAIAMRYDGGLLANRIVHLPDSRALFAKLRAGEIDAAFVDMRAVDAWRLHNGTDGLALSGYAHSLGFNMGFVGLAGSATLIRQVDAALADLKAHDALAPMAQQAGLTYIPPRSPDVLPDVHLAALQGD</sequence>
<dbReference type="AlphaFoldDB" id="A0A2S6NMI5"/>
<dbReference type="Proteomes" id="UP000239724">
    <property type="component" value="Unassembled WGS sequence"/>
</dbReference>
<evidence type="ECO:0000313" key="5">
    <source>
        <dbReference type="Proteomes" id="UP000239724"/>
    </source>
</evidence>
<dbReference type="PANTHER" id="PTHR35936">
    <property type="entry name" value="MEMBRANE-BOUND LYTIC MUREIN TRANSGLYCOSYLASE F"/>
    <property type="match status" value="1"/>
</dbReference>
<evidence type="ECO:0000256" key="1">
    <source>
        <dbReference type="ARBA" id="ARBA00022729"/>
    </source>
</evidence>
<dbReference type="SMART" id="SM00062">
    <property type="entry name" value="PBPb"/>
    <property type="match status" value="1"/>
</dbReference>
<feature type="region of interest" description="Disordered" evidence="2">
    <location>
        <begin position="1"/>
        <end position="20"/>
    </location>
</feature>